<evidence type="ECO:0000313" key="3">
    <source>
        <dbReference type="EMBL" id="ANF58289.1"/>
    </source>
</evidence>
<keyword evidence="1" id="KW-0472">Membrane</keyword>
<evidence type="ECO:0000259" key="2">
    <source>
        <dbReference type="Pfam" id="PF00892"/>
    </source>
</evidence>
<feature type="transmembrane region" description="Helical" evidence="1">
    <location>
        <begin position="178"/>
        <end position="196"/>
    </location>
</feature>
<accession>A0A172YG81</accession>
<dbReference type="STRING" id="376489.A5892_13095"/>
<dbReference type="GO" id="GO:0016020">
    <property type="term" value="C:membrane"/>
    <property type="evidence" value="ECO:0007669"/>
    <property type="project" value="InterPro"/>
</dbReference>
<dbReference type="PANTHER" id="PTHR22911:SF130">
    <property type="entry name" value="BIOTIN TRANSPORTER"/>
    <property type="match status" value="1"/>
</dbReference>
<evidence type="ECO:0000256" key="1">
    <source>
        <dbReference type="SAM" id="Phobius"/>
    </source>
</evidence>
<dbReference type="RefSeq" id="WP_027350446.1">
    <property type="nucleotide sequence ID" value="NZ_CP015243.1"/>
</dbReference>
<keyword evidence="4" id="KW-1185">Reference proteome</keyword>
<dbReference type="Pfam" id="PF00892">
    <property type="entry name" value="EamA"/>
    <property type="match status" value="1"/>
</dbReference>
<feature type="transmembrane region" description="Helical" evidence="1">
    <location>
        <begin position="29"/>
        <end position="47"/>
    </location>
</feature>
<reference evidence="3 4" key="1">
    <citation type="submission" date="2016-04" db="EMBL/GenBank/DDBJ databases">
        <title>Complete Genome Sequence of Halotalea alkalilenta IHB B 13600.</title>
        <authorList>
            <person name="Swarnkar M.K."/>
            <person name="Sharma A."/>
            <person name="Kaushal K."/>
            <person name="Soni R."/>
            <person name="Rana S."/>
            <person name="Singh A.K."/>
            <person name="Gulati A."/>
        </authorList>
    </citation>
    <scope>NUCLEOTIDE SEQUENCE [LARGE SCALE GENOMIC DNA]</scope>
    <source>
        <strain evidence="3 4">IHB B 13600</strain>
    </source>
</reference>
<dbReference type="Proteomes" id="UP000077875">
    <property type="component" value="Chromosome"/>
</dbReference>
<feature type="domain" description="EamA" evidence="2">
    <location>
        <begin position="3"/>
        <end position="128"/>
    </location>
</feature>
<dbReference type="InterPro" id="IPR037185">
    <property type="entry name" value="EmrE-like"/>
</dbReference>
<keyword evidence="1" id="KW-0812">Transmembrane</keyword>
<protein>
    <recommendedName>
        <fullName evidence="2">EamA domain-containing protein</fullName>
    </recommendedName>
</protein>
<feature type="transmembrane region" description="Helical" evidence="1">
    <location>
        <begin position="82"/>
        <end position="100"/>
    </location>
</feature>
<organism evidence="3 4">
    <name type="scientific">Halotalea alkalilenta</name>
    <dbReference type="NCBI Taxonomy" id="376489"/>
    <lineage>
        <taxon>Bacteria</taxon>
        <taxon>Pseudomonadati</taxon>
        <taxon>Pseudomonadota</taxon>
        <taxon>Gammaproteobacteria</taxon>
        <taxon>Oceanospirillales</taxon>
        <taxon>Halomonadaceae</taxon>
        <taxon>Halotalea</taxon>
    </lineage>
</organism>
<sequence>MGYLLGVTLLWSFSFSLIGVYLSGQVDSYFSVLVRILLALLLFLPLLRPRRIAPRTACGLMAVGAVQIGAMYIFYYQSFELLSVPEVLLFTILTPIYVTLIDDALAKRFSPFYLGTAAIAVVGALLISHPGVEPGFWRGFWMVQASNLCFALGQVAYRRLPGLAAVDGTKLSALHQFGWFYVGAAILVVPAFVLFGDASRPATTAVQWSVLLWLGLIASGLGYFFWNEGARRVDAGTLAIMNEALKPAGLAVNVLIWNRDADVLRLTLSALVIGFALWLNLWWTRRRRRLAIA</sequence>
<feature type="transmembrane region" description="Helical" evidence="1">
    <location>
        <begin position="59"/>
        <end position="76"/>
    </location>
</feature>
<feature type="transmembrane region" description="Helical" evidence="1">
    <location>
        <begin position="112"/>
        <end position="132"/>
    </location>
</feature>
<name>A0A172YG81_9GAMM</name>
<dbReference type="AlphaFoldDB" id="A0A172YG81"/>
<dbReference type="InterPro" id="IPR000620">
    <property type="entry name" value="EamA_dom"/>
</dbReference>
<dbReference type="PANTHER" id="PTHR22911">
    <property type="entry name" value="ACYL-MALONYL CONDENSING ENZYME-RELATED"/>
    <property type="match status" value="1"/>
</dbReference>
<dbReference type="SUPFAM" id="SSF103481">
    <property type="entry name" value="Multidrug resistance efflux transporter EmrE"/>
    <property type="match status" value="2"/>
</dbReference>
<dbReference type="KEGG" id="haa:A5892_13095"/>
<dbReference type="EMBL" id="CP015243">
    <property type="protein sequence ID" value="ANF58289.1"/>
    <property type="molecule type" value="Genomic_DNA"/>
</dbReference>
<evidence type="ECO:0000313" key="4">
    <source>
        <dbReference type="Proteomes" id="UP000077875"/>
    </source>
</evidence>
<keyword evidence="1" id="KW-1133">Transmembrane helix</keyword>
<feature type="transmembrane region" description="Helical" evidence="1">
    <location>
        <begin position="208"/>
        <end position="226"/>
    </location>
</feature>
<feature type="transmembrane region" description="Helical" evidence="1">
    <location>
        <begin position="263"/>
        <end position="283"/>
    </location>
</feature>
<proteinExistence type="predicted"/>
<gene>
    <name evidence="3" type="ORF">A5892_13095</name>
</gene>